<proteinExistence type="inferred from homology"/>
<evidence type="ECO:0000256" key="7">
    <source>
        <dbReference type="ARBA" id="ARBA00022723"/>
    </source>
</evidence>
<dbReference type="FunFam" id="3.40.980.10:FF:000004">
    <property type="entry name" value="Molybdopterin molybdenumtransferase"/>
    <property type="match status" value="1"/>
</dbReference>
<dbReference type="PANTHER" id="PTHR10192">
    <property type="entry name" value="MOLYBDOPTERIN BIOSYNTHESIS PROTEIN"/>
    <property type="match status" value="1"/>
</dbReference>
<dbReference type="SMART" id="SM00852">
    <property type="entry name" value="MoCF_biosynth"/>
    <property type="match status" value="1"/>
</dbReference>
<dbReference type="SUPFAM" id="SSF63867">
    <property type="entry name" value="MoeA C-terminal domain-like"/>
    <property type="match status" value="1"/>
</dbReference>
<feature type="domain" description="MoaB/Mog" evidence="12">
    <location>
        <begin position="178"/>
        <end position="317"/>
    </location>
</feature>
<dbReference type="EMBL" id="FMXQ01000002">
    <property type="protein sequence ID" value="SDB13089.1"/>
    <property type="molecule type" value="Genomic_DNA"/>
</dbReference>
<dbReference type="SUPFAM" id="SSF53218">
    <property type="entry name" value="Molybdenum cofactor biosynthesis proteins"/>
    <property type="match status" value="1"/>
</dbReference>
<keyword evidence="8 11" id="KW-0460">Magnesium</keyword>
<evidence type="ECO:0000256" key="3">
    <source>
        <dbReference type="ARBA" id="ARBA00005046"/>
    </source>
</evidence>
<gene>
    <name evidence="13" type="ORF">SAMN02982931_00982</name>
</gene>
<dbReference type="NCBIfam" id="NF045515">
    <property type="entry name" value="Glp_gephyrin"/>
    <property type="match status" value="1"/>
</dbReference>
<evidence type="ECO:0000256" key="8">
    <source>
        <dbReference type="ARBA" id="ARBA00022842"/>
    </source>
</evidence>
<evidence type="ECO:0000313" key="13">
    <source>
        <dbReference type="EMBL" id="SDB13089.1"/>
    </source>
</evidence>
<comment type="catalytic activity">
    <reaction evidence="10">
        <text>adenylyl-molybdopterin + molybdate = Mo-molybdopterin + AMP + H(+)</text>
        <dbReference type="Rhea" id="RHEA:35047"/>
        <dbReference type="ChEBI" id="CHEBI:15378"/>
        <dbReference type="ChEBI" id="CHEBI:36264"/>
        <dbReference type="ChEBI" id="CHEBI:62727"/>
        <dbReference type="ChEBI" id="CHEBI:71302"/>
        <dbReference type="ChEBI" id="CHEBI:456215"/>
        <dbReference type="EC" id="2.10.1.1"/>
    </reaction>
</comment>
<dbReference type="InterPro" id="IPR038987">
    <property type="entry name" value="MoeA-like"/>
</dbReference>
<dbReference type="Gene3D" id="3.40.980.10">
    <property type="entry name" value="MoaB/Mog-like domain"/>
    <property type="match status" value="1"/>
</dbReference>
<protein>
    <recommendedName>
        <fullName evidence="11">Molybdopterin molybdenumtransferase</fullName>
        <ecNumber evidence="11">2.10.1.1</ecNumber>
    </recommendedName>
</protein>
<keyword evidence="14" id="KW-1185">Reference proteome</keyword>
<dbReference type="Gene3D" id="2.170.190.11">
    <property type="entry name" value="Molybdopterin biosynthesis moea protein, domain 3"/>
    <property type="match status" value="1"/>
</dbReference>
<name>A0A1G6AXS9_9HYPH</name>
<keyword evidence="9 11" id="KW-0501">Molybdenum cofactor biosynthesis</keyword>
<dbReference type="Proteomes" id="UP000199071">
    <property type="component" value="Unassembled WGS sequence"/>
</dbReference>
<evidence type="ECO:0000313" key="14">
    <source>
        <dbReference type="Proteomes" id="UP000199071"/>
    </source>
</evidence>
<dbReference type="GO" id="GO:0046872">
    <property type="term" value="F:metal ion binding"/>
    <property type="evidence" value="ECO:0007669"/>
    <property type="project" value="UniProtKB-UniRule"/>
</dbReference>
<evidence type="ECO:0000256" key="6">
    <source>
        <dbReference type="ARBA" id="ARBA00022679"/>
    </source>
</evidence>
<dbReference type="AlphaFoldDB" id="A0A1G6AXS9"/>
<dbReference type="RefSeq" id="WP_090875115.1">
    <property type="nucleotide sequence ID" value="NZ_FMXQ01000002.1"/>
</dbReference>
<dbReference type="InterPro" id="IPR005111">
    <property type="entry name" value="MoeA_C_domain_IV"/>
</dbReference>
<keyword evidence="7 11" id="KW-0479">Metal-binding</keyword>
<evidence type="ECO:0000256" key="11">
    <source>
        <dbReference type="RuleBase" id="RU365090"/>
    </source>
</evidence>
<dbReference type="GO" id="GO:0006777">
    <property type="term" value="P:Mo-molybdopterin cofactor biosynthetic process"/>
    <property type="evidence" value="ECO:0007669"/>
    <property type="project" value="UniProtKB-UniRule"/>
</dbReference>
<dbReference type="Gene3D" id="2.40.340.10">
    <property type="entry name" value="MoeA, C-terminal, domain IV"/>
    <property type="match status" value="1"/>
</dbReference>
<evidence type="ECO:0000256" key="4">
    <source>
        <dbReference type="ARBA" id="ARBA00010763"/>
    </source>
</evidence>
<keyword evidence="5 11" id="KW-0500">Molybdenum</keyword>
<sequence length="402" mass="41382">MSLLSVDEAIARILGDASAPLAAETVRLDEADGRTLAEDLASKRSQPPFPASAMDGYALRAEDATEGMRLTVIGTAAAGHGFAGQVSAGETVRIFTGAPVPIGADTILIQENAERIDATTILVREPVSAGRHVRRAALDFAAGDTLIAVGTRLGARELSLAAAMGHGTVPVRRRPRVAMIATGDELVPPGDMPGPDQIISSNAVGLAAMIRSCGGEAIDLGIVADDRQAIGDAIARAAALPADILVTIGGASVGDHDLVKEALVTSGMTLDFWRIAMRPGKPLMYGRLGAQRVLGLPGNPVSAFVCGLLFLRPLVHALLGHAHGDQSEPAVLAADIPANDRRQDYVRATIAAGHSGLPLVAPLPIQDSAMLSTLAAADCLLVRAPGATAARAGDACHIIRLR</sequence>
<dbReference type="GO" id="GO:0005829">
    <property type="term" value="C:cytosol"/>
    <property type="evidence" value="ECO:0007669"/>
    <property type="project" value="TreeGrafter"/>
</dbReference>
<keyword evidence="6 11" id="KW-0808">Transferase</keyword>
<comment type="pathway">
    <text evidence="3 11">Cofactor biosynthesis; molybdopterin biosynthesis.</text>
</comment>
<dbReference type="Pfam" id="PF03454">
    <property type="entry name" value="MoeA_C"/>
    <property type="match status" value="1"/>
</dbReference>
<dbReference type="Gene3D" id="3.90.105.10">
    <property type="entry name" value="Molybdopterin biosynthesis moea protein, domain 2"/>
    <property type="match status" value="1"/>
</dbReference>
<evidence type="ECO:0000256" key="2">
    <source>
        <dbReference type="ARBA" id="ARBA00002901"/>
    </source>
</evidence>
<dbReference type="InterPro" id="IPR036135">
    <property type="entry name" value="MoeA_linker/N_sf"/>
</dbReference>
<comment type="similarity">
    <text evidence="4 11">Belongs to the MoeA family.</text>
</comment>
<dbReference type="EC" id="2.10.1.1" evidence="11"/>
<organism evidence="13 14">
    <name type="scientific">Bauldia litoralis</name>
    <dbReference type="NCBI Taxonomy" id="665467"/>
    <lineage>
        <taxon>Bacteria</taxon>
        <taxon>Pseudomonadati</taxon>
        <taxon>Pseudomonadota</taxon>
        <taxon>Alphaproteobacteria</taxon>
        <taxon>Hyphomicrobiales</taxon>
        <taxon>Kaistiaceae</taxon>
        <taxon>Bauldia</taxon>
    </lineage>
</organism>
<dbReference type="InterPro" id="IPR005110">
    <property type="entry name" value="MoeA_linker/N"/>
</dbReference>
<comment type="cofactor">
    <cofactor evidence="1 11">
        <name>Mg(2+)</name>
        <dbReference type="ChEBI" id="CHEBI:18420"/>
    </cofactor>
</comment>
<evidence type="ECO:0000256" key="10">
    <source>
        <dbReference type="ARBA" id="ARBA00047317"/>
    </source>
</evidence>
<comment type="function">
    <text evidence="2 11">Catalyzes the insertion of molybdate into adenylated molybdopterin with the concomitant release of AMP.</text>
</comment>
<dbReference type="Pfam" id="PF03453">
    <property type="entry name" value="MoeA_N"/>
    <property type="match status" value="1"/>
</dbReference>
<dbReference type="CDD" id="cd00887">
    <property type="entry name" value="MoeA"/>
    <property type="match status" value="1"/>
</dbReference>
<dbReference type="InterPro" id="IPR036425">
    <property type="entry name" value="MoaB/Mog-like_dom_sf"/>
</dbReference>
<dbReference type="PANTHER" id="PTHR10192:SF5">
    <property type="entry name" value="GEPHYRIN"/>
    <property type="match status" value="1"/>
</dbReference>
<accession>A0A1G6AXS9</accession>
<dbReference type="Pfam" id="PF00994">
    <property type="entry name" value="MoCF_biosynth"/>
    <property type="match status" value="1"/>
</dbReference>
<dbReference type="UniPathway" id="UPA00344"/>
<evidence type="ECO:0000256" key="1">
    <source>
        <dbReference type="ARBA" id="ARBA00001946"/>
    </source>
</evidence>
<dbReference type="SUPFAM" id="SSF63882">
    <property type="entry name" value="MoeA N-terminal region -like"/>
    <property type="match status" value="1"/>
</dbReference>
<dbReference type="InterPro" id="IPR001453">
    <property type="entry name" value="MoaB/Mog_dom"/>
</dbReference>
<dbReference type="GO" id="GO:0061599">
    <property type="term" value="F:molybdopterin molybdotransferase activity"/>
    <property type="evidence" value="ECO:0007669"/>
    <property type="project" value="UniProtKB-UniRule"/>
</dbReference>
<dbReference type="OrthoDB" id="9804758at2"/>
<dbReference type="STRING" id="665467.SAMN02982931_00982"/>
<evidence type="ECO:0000256" key="9">
    <source>
        <dbReference type="ARBA" id="ARBA00023150"/>
    </source>
</evidence>
<reference evidence="13 14" key="1">
    <citation type="submission" date="2016-10" db="EMBL/GenBank/DDBJ databases">
        <authorList>
            <person name="de Groot N.N."/>
        </authorList>
    </citation>
    <scope>NUCLEOTIDE SEQUENCE [LARGE SCALE GENOMIC DNA]</scope>
    <source>
        <strain evidence="13 14">ATCC 35022</strain>
    </source>
</reference>
<evidence type="ECO:0000259" key="12">
    <source>
        <dbReference type="SMART" id="SM00852"/>
    </source>
</evidence>
<dbReference type="InterPro" id="IPR036688">
    <property type="entry name" value="MoeA_C_domain_IV_sf"/>
</dbReference>
<evidence type="ECO:0000256" key="5">
    <source>
        <dbReference type="ARBA" id="ARBA00022505"/>
    </source>
</evidence>